<name>A0A9P9BHM8_9PEZI</name>
<proteinExistence type="predicted"/>
<dbReference type="PANTHER" id="PTHR36848">
    <property type="entry name" value="DNA-BINDING PROTEIN (PUTATIVE SECRETED PROTEIN)-RELATED"/>
    <property type="match status" value="1"/>
</dbReference>
<evidence type="ECO:0000313" key="2">
    <source>
        <dbReference type="Proteomes" id="UP000756346"/>
    </source>
</evidence>
<dbReference type="GeneID" id="70180910"/>
<evidence type="ECO:0008006" key="3">
    <source>
        <dbReference type="Google" id="ProtNLM"/>
    </source>
</evidence>
<protein>
    <recommendedName>
        <fullName evidence="3">Secreted protein</fullName>
    </recommendedName>
</protein>
<dbReference type="InterPro" id="IPR053161">
    <property type="entry name" value="Ulvan_degrading_GH"/>
</dbReference>
<gene>
    <name evidence="1" type="ORF">B0I36DRAFT_275040</name>
</gene>
<sequence>MRAAKDIGAGGIEFLPFYNYGYGTPALGHYATYAFGKPAFVDVLTTALETCKAEGLVMDVALGASQGQGVPAKPLTTGLAVQLVYGSLTVESGEEFSGAVPPPNLNWNEDTSFMQPGERFGGSKLIGVSAGAVKSTNQTASQTFVALDEKSLIDLTAEVQNGQLTWRPPIDGNAYVIFATYERYTNQRACVGIPTDVIANGSWVTDKFSAAGAKLVTEFWEQNILTVEVRELLQAVGQHTWEDSMEIQAALYWSESLLDRFKANRGYDPVKYLPLLFHPSTAWGNHGAPYDTTYYLEASEDTGQSKYLQDYRATLDEGYVEYLETLATWAQSIGLSHSCQVAYNIPVDMLAAIPAVAGPELESLGFPEVDMMLQFVGAAHISRHNIVSTEIGAVQTGGYSLTVPGLLSLFHDAFSSGVNLMVVHGMPYGGEEEGSTWPGYTTFQFIYTEMWSPKQPAWQYMNEQMEYTARTQLALQAGNPKTDVAFYLYQDPYRITVKRNGSDLRAAGLSYEYLSPANIISENAKVTGGELDAAGAGYRAFVLDQEDFITAEAAEKLVEFVEAGLPVVIVGALPSKSIGSSSQEAVTKAISRLTQADYPNLKIIDSVDTLVQALNALSVVPRVQVSSQTTGATQNLYHHLRSDGASDFLYVRNKDIPATFDISIEASKDKVPYRLDAWTGKQEAVAVYEHLQGRIRLQVTLQKDQSSLFALGPAPKRSVAHVVSHSSNVAKAFYDDKGRLFIAVDDAEAATVTLSSGETRQIPALIGAENSTLLDIEVGPWNLTVESWVPSLDTTTFKSVKVPINLGLLDVLKPWSEIPAVQNVSGVGIYTADFNSPTLPGGAAVTIIDFGPVLHTLRTWVNGKQLPPIDSFGAQVDISDYLVPAGKRNSIRVEVSSTLFNAVKARVNYIKANGFGPSVPEFYTTAGWQPHGLVGPVTIKTFRRISM</sequence>
<dbReference type="RefSeq" id="XP_046006911.1">
    <property type="nucleotide sequence ID" value="XM_046151364.1"/>
</dbReference>
<accession>A0A9P9BHM8</accession>
<dbReference type="InterPro" id="IPR008979">
    <property type="entry name" value="Galactose-bd-like_sf"/>
</dbReference>
<dbReference type="SUPFAM" id="SSF49785">
    <property type="entry name" value="Galactose-binding domain-like"/>
    <property type="match status" value="1"/>
</dbReference>
<evidence type="ECO:0000313" key="1">
    <source>
        <dbReference type="EMBL" id="KAH7020710.1"/>
    </source>
</evidence>
<reference evidence="1" key="1">
    <citation type="journal article" date="2021" name="Nat. Commun.">
        <title>Genetic determinants of endophytism in the Arabidopsis root mycobiome.</title>
        <authorList>
            <person name="Mesny F."/>
            <person name="Miyauchi S."/>
            <person name="Thiergart T."/>
            <person name="Pickel B."/>
            <person name="Atanasova L."/>
            <person name="Karlsson M."/>
            <person name="Huettel B."/>
            <person name="Barry K.W."/>
            <person name="Haridas S."/>
            <person name="Chen C."/>
            <person name="Bauer D."/>
            <person name="Andreopoulos W."/>
            <person name="Pangilinan J."/>
            <person name="LaButti K."/>
            <person name="Riley R."/>
            <person name="Lipzen A."/>
            <person name="Clum A."/>
            <person name="Drula E."/>
            <person name="Henrissat B."/>
            <person name="Kohler A."/>
            <person name="Grigoriev I.V."/>
            <person name="Martin F.M."/>
            <person name="Hacquard S."/>
        </authorList>
    </citation>
    <scope>NUCLEOTIDE SEQUENCE</scope>
    <source>
        <strain evidence="1">MPI-CAGE-CH-0230</strain>
    </source>
</reference>
<dbReference type="Proteomes" id="UP000756346">
    <property type="component" value="Unassembled WGS sequence"/>
</dbReference>
<dbReference type="Gene3D" id="2.60.120.260">
    <property type="entry name" value="Galactose-binding domain-like"/>
    <property type="match status" value="1"/>
</dbReference>
<dbReference type="AlphaFoldDB" id="A0A9P9BHM8"/>
<organism evidence="1 2">
    <name type="scientific">Microdochium trichocladiopsis</name>
    <dbReference type="NCBI Taxonomy" id="1682393"/>
    <lineage>
        <taxon>Eukaryota</taxon>
        <taxon>Fungi</taxon>
        <taxon>Dikarya</taxon>
        <taxon>Ascomycota</taxon>
        <taxon>Pezizomycotina</taxon>
        <taxon>Sordariomycetes</taxon>
        <taxon>Xylariomycetidae</taxon>
        <taxon>Xylariales</taxon>
        <taxon>Microdochiaceae</taxon>
        <taxon>Microdochium</taxon>
    </lineage>
</organism>
<dbReference type="PANTHER" id="PTHR36848:SF2">
    <property type="entry name" value="SECRETED PROTEIN"/>
    <property type="match status" value="1"/>
</dbReference>
<dbReference type="EMBL" id="JAGTJQ010000010">
    <property type="protein sequence ID" value="KAH7020710.1"/>
    <property type="molecule type" value="Genomic_DNA"/>
</dbReference>
<dbReference type="Pfam" id="PF17132">
    <property type="entry name" value="Glyco_hydro_106"/>
    <property type="match status" value="1"/>
</dbReference>
<keyword evidence="2" id="KW-1185">Reference proteome</keyword>
<dbReference type="OrthoDB" id="2588159at2759"/>
<comment type="caution">
    <text evidence="1">The sequence shown here is derived from an EMBL/GenBank/DDBJ whole genome shotgun (WGS) entry which is preliminary data.</text>
</comment>